<dbReference type="Pfam" id="PF03692">
    <property type="entry name" value="CxxCxxCC"/>
    <property type="match status" value="1"/>
</dbReference>
<accession>A0A2A4WTD4</accession>
<dbReference type="Proteomes" id="UP000218767">
    <property type="component" value="Unassembled WGS sequence"/>
</dbReference>
<sequence>MKECNQCGKCCTKYGGDGLSVSDDEIELWETFRPDLYEYVQDGGIWIDPATGKQLERCPWLRKAPNQEIYTCDIYLDRPDDCKFYPVTIDQMVEDKCEMLEVQDLTNPKRAQDKLNKIMVDSRPPYELK</sequence>
<proteinExistence type="predicted"/>
<dbReference type="AlphaFoldDB" id="A0A2A4WTD4"/>
<comment type="caution">
    <text evidence="1">The sequence shown here is derived from an EMBL/GenBank/DDBJ whole genome shotgun (WGS) entry which is preliminary data.</text>
</comment>
<dbReference type="EMBL" id="NVUL01000118">
    <property type="protein sequence ID" value="PCI73688.1"/>
    <property type="molecule type" value="Genomic_DNA"/>
</dbReference>
<evidence type="ECO:0000313" key="1">
    <source>
        <dbReference type="EMBL" id="PCI73688.1"/>
    </source>
</evidence>
<gene>
    <name evidence="1" type="ORF">COB20_15995</name>
</gene>
<organism evidence="1 2">
    <name type="scientific">SAR86 cluster bacterium</name>
    <dbReference type="NCBI Taxonomy" id="2030880"/>
    <lineage>
        <taxon>Bacteria</taxon>
        <taxon>Pseudomonadati</taxon>
        <taxon>Pseudomonadota</taxon>
        <taxon>Gammaproteobacteria</taxon>
        <taxon>SAR86 cluster</taxon>
    </lineage>
</organism>
<protein>
    <submittedName>
        <fullName evidence="1">Zinc/iron-chelating domain-containing protein</fullName>
    </submittedName>
</protein>
<reference evidence="2" key="1">
    <citation type="submission" date="2017-08" db="EMBL/GenBank/DDBJ databases">
        <title>A dynamic microbial community with high functional redundancy inhabits the cold, oxic subseafloor aquifer.</title>
        <authorList>
            <person name="Tully B.J."/>
            <person name="Wheat C.G."/>
            <person name="Glazer B.T."/>
            <person name="Huber J.A."/>
        </authorList>
    </citation>
    <scope>NUCLEOTIDE SEQUENCE [LARGE SCALE GENOMIC DNA]</scope>
</reference>
<name>A0A2A4WTD4_9GAMM</name>
<dbReference type="InterPro" id="IPR005358">
    <property type="entry name" value="Puta_zinc/iron-chelating_dom"/>
</dbReference>
<evidence type="ECO:0000313" key="2">
    <source>
        <dbReference type="Proteomes" id="UP000218767"/>
    </source>
</evidence>